<organism evidence="3">
    <name type="scientific">Dissoconium aciculare CBS 342.82</name>
    <dbReference type="NCBI Taxonomy" id="1314786"/>
    <lineage>
        <taxon>Eukaryota</taxon>
        <taxon>Fungi</taxon>
        <taxon>Dikarya</taxon>
        <taxon>Ascomycota</taxon>
        <taxon>Pezizomycotina</taxon>
        <taxon>Dothideomycetes</taxon>
        <taxon>Dothideomycetidae</taxon>
        <taxon>Mycosphaerellales</taxon>
        <taxon>Dissoconiaceae</taxon>
        <taxon>Dissoconium</taxon>
    </lineage>
</organism>
<proteinExistence type="predicted"/>
<evidence type="ECO:0000313" key="2">
    <source>
        <dbReference type="Proteomes" id="UP000504637"/>
    </source>
</evidence>
<accession>A0A6J3LWW0</accession>
<dbReference type="Proteomes" id="UP000504637">
    <property type="component" value="Unplaced"/>
</dbReference>
<dbReference type="GO" id="GO:0006516">
    <property type="term" value="P:glycoprotein catabolic process"/>
    <property type="evidence" value="ECO:0007669"/>
    <property type="project" value="TreeGrafter"/>
</dbReference>
<reference evidence="3" key="3">
    <citation type="submission" date="2025-08" db="UniProtKB">
        <authorList>
            <consortium name="RefSeq"/>
        </authorList>
    </citation>
    <scope>IDENTIFICATION</scope>
    <source>
        <strain evidence="3">CBS 342.82</strain>
    </source>
</reference>
<sequence length="143" mass="15186">MASGIDAEVTVTNHTALCRLAFPANTTSPLFLAELTDLPKTRISASIRTDDSTGRISGSGTFRPSFGAGSYKLYFCADFSGASIRDTGLWIDGSSTLGAWTRFESLPENGEISARVGVSFISVGQACGNAEKGNPKLRFRHDS</sequence>
<dbReference type="GO" id="GO:0005634">
    <property type="term" value="C:nucleus"/>
    <property type="evidence" value="ECO:0007669"/>
    <property type="project" value="TreeGrafter"/>
</dbReference>
<gene>
    <name evidence="3" type="ORF">K489DRAFT_433674</name>
</gene>
<dbReference type="InterPro" id="IPR041371">
    <property type="entry name" value="GH92_N"/>
</dbReference>
<name>A0A6J3LWW0_9PEZI</name>
<keyword evidence="3" id="KW-0378">Hydrolase</keyword>
<reference evidence="3" key="2">
    <citation type="submission" date="2020-04" db="EMBL/GenBank/DDBJ databases">
        <authorList>
            <consortium name="NCBI Genome Project"/>
        </authorList>
    </citation>
    <scope>NUCLEOTIDE SEQUENCE</scope>
    <source>
        <strain evidence="3">CBS 342.82</strain>
    </source>
</reference>
<protein>
    <submittedName>
        <fullName evidence="3">Glycoside hydrolase family 92 protein</fullName>
    </submittedName>
</protein>
<evidence type="ECO:0000259" key="1">
    <source>
        <dbReference type="Pfam" id="PF17678"/>
    </source>
</evidence>
<feature type="domain" description="Glycosyl hydrolase family 92 N-terminal" evidence="1">
    <location>
        <begin position="3"/>
        <end position="119"/>
    </location>
</feature>
<keyword evidence="2" id="KW-1185">Reference proteome</keyword>
<dbReference type="Gene3D" id="2.70.98.10">
    <property type="match status" value="1"/>
</dbReference>
<dbReference type="PANTHER" id="PTHR12143">
    <property type="entry name" value="PEPTIDE N-GLYCANASE PNGASE -RELATED"/>
    <property type="match status" value="1"/>
</dbReference>
<dbReference type="Pfam" id="PF17678">
    <property type="entry name" value="Glyco_hydro_92N"/>
    <property type="match status" value="1"/>
</dbReference>
<dbReference type="PANTHER" id="PTHR12143:SF42">
    <property type="entry name" value="PUTATIVE SUBFAMILY (AFU_ORTHOLOGUE AFUA_6G13760)-RELATED"/>
    <property type="match status" value="1"/>
</dbReference>
<dbReference type="GO" id="GO:0030246">
    <property type="term" value="F:carbohydrate binding"/>
    <property type="evidence" value="ECO:0007669"/>
    <property type="project" value="InterPro"/>
</dbReference>
<dbReference type="RefSeq" id="XP_033457277.1">
    <property type="nucleotide sequence ID" value="XM_033608525.1"/>
</dbReference>
<dbReference type="GO" id="GO:0005829">
    <property type="term" value="C:cytosol"/>
    <property type="evidence" value="ECO:0007669"/>
    <property type="project" value="TreeGrafter"/>
</dbReference>
<dbReference type="InterPro" id="IPR050883">
    <property type="entry name" value="PNGase"/>
</dbReference>
<dbReference type="GeneID" id="54366325"/>
<evidence type="ECO:0000313" key="3">
    <source>
        <dbReference type="RefSeq" id="XP_033457277.1"/>
    </source>
</evidence>
<dbReference type="GO" id="GO:0000224">
    <property type="term" value="F:peptide-N4-(N-acetyl-beta-glucosaminyl)asparagine amidase activity"/>
    <property type="evidence" value="ECO:0007669"/>
    <property type="project" value="TreeGrafter"/>
</dbReference>
<dbReference type="InterPro" id="IPR014718">
    <property type="entry name" value="GH-type_carb-bd"/>
</dbReference>
<dbReference type="OrthoDB" id="449263at2759"/>
<reference evidence="3" key="1">
    <citation type="submission" date="2020-01" db="EMBL/GenBank/DDBJ databases">
        <authorList>
            <consortium name="DOE Joint Genome Institute"/>
            <person name="Haridas S."/>
            <person name="Albert R."/>
            <person name="Binder M."/>
            <person name="Bloem J."/>
            <person name="Labutti K."/>
            <person name="Salamov A."/>
            <person name="Andreopoulos B."/>
            <person name="Baker S.E."/>
            <person name="Barry K."/>
            <person name="Bills G."/>
            <person name="Bluhm B.H."/>
            <person name="Cannon C."/>
            <person name="Castanera R."/>
            <person name="Culley D.E."/>
            <person name="Daum C."/>
            <person name="Ezra D."/>
            <person name="Gonzalez J.B."/>
            <person name="Henrissat B."/>
            <person name="Kuo A."/>
            <person name="Liang C."/>
            <person name="Lipzen A."/>
            <person name="Lutzoni F."/>
            <person name="Magnuson J."/>
            <person name="Mondo S."/>
            <person name="Nolan M."/>
            <person name="Ohm R."/>
            <person name="Pangilinan J."/>
            <person name="Park H.-J."/>
            <person name="Ramirez L."/>
            <person name="Alfaro M."/>
            <person name="Sun H."/>
            <person name="Tritt A."/>
            <person name="Yoshinaga Y."/>
            <person name="Zwiers L.-H."/>
            <person name="Turgeon B.G."/>
            <person name="Goodwin S.B."/>
            <person name="Spatafora J.W."/>
            <person name="Crous P.W."/>
            <person name="Grigoriev I.V."/>
        </authorList>
    </citation>
    <scope>NUCLEOTIDE SEQUENCE</scope>
    <source>
        <strain evidence="3">CBS 342.82</strain>
    </source>
</reference>
<dbReference type="AlphaFoldDB" id="A0A6J3LWW0"/>